<evidence type="ECO:0000313" key="2">
    <source>
        <dbReference type="EMBL" id="RCV16294.1"/>
    </source>
</evidence>
<protein>
    <recommendedName>
        <fullName evidence="1">CTP synthase N-terminal domain-containing protein</fullName>
    </recommendedName>
</protein>
<gene>
    <name evidence="2" type="ORF">SETIT_3G126300v2</name>
</gene>
<reference evidence="2" key="1">
    <citation type="journal article" date="2012" name="Nat. Biotechnol.">
        <title>Reference genome sequence of the model plant Setaria.</title>
        <authorList>
            <person name="Bennetzen J.L."/>
            <person name="Schmutz J."/>
            <person name="Wang H."/>
            <person name="Percifield R."/>
            <person name="Hawkins J."/>
            <person name="Pontaroli A.C."/>
            <person name="Estep M."/>
            <person name="Feng L."/>
            <person name="Vaughn J.N."/>
            <person name="Grimwood J."/>
            <person name="Jenkins J."/>
            <person name="Barry K."/>
            <person name="Lindquist E."/>
            <person name="Hellsten U."/>
            <person name="Deshpande S."/>
            <person name="Wang X."/>
            <person name="Wu X."/>
            <person name="Mitros T."/>
            <person name="Triplett J."/>
            <person name="Yang X."/>
            <person name="Ye C.Y."/>
            <person name="Mauro-Herrera M."/>
            <person name="Wang L."/>
            <person name="Li P."/>
            <person name="Sharma M."/>
            <person name="Sharma R."/>
            <person name="Ronald P.C."/>
            <person name="Panaud O."/>
            <person name="Kellogg E.A."/>
            <person name="Brutnell T.P."/>
            <person name="Doust A.N."/>
            <person name="Tuskan G.A."/>
            <person name="Rokhsar D."/>
            <person name="Devos K.M."/>
        </authorList>
    </citation>
    <scope>NUCLEOTIDE SEQUENCE [LARGE SCALE GENOMIC DNA]</scope>
    <source>
        <strain evidence="2">Yugu1</strain>
    </source>
</reference>
<dbReference type="GO" id="GO:0006221">
    <property type="term" value="P:pyrimidine nucleotide biosynthetic process"/>
    <property type="evidence" value="ECO:0007669"/>
    <property type="project" value="InterPro"/>
</dbReference>
<dbReference type="PANTHER" id="PTHR11550:SF0">
    <property type="entry name" value="CTP SYNTHASE-RELATED"/>
    <property type="match status" value="1"/>
</dbReference>
<reference evidence="2" key="2">
    <citation type="submission" date="2015-07" db="EMBL/GenBank/DDBJ databases">
        <authorList>
            <person name="Noorani M."/>
        </authorList>
    </citation>
    <scope>NUCLEOTIDE SEQUENCE</scope>
    <source>
        <strain evidence="2">Yugu1</strain>
    </source>
</reference>
<dbReference type="OrthoDB" id="782790at2759"/>
<name>A0A368QEP5_SETIT</name>
<dbReference type="Pfam" id="PF06418">
    <property type="entry name" value="CTP_synth_N"/>
    <property type="match status" value="1"/>
</dbReference>
<dbReference type="AlphaFoldDB" id="A0A368QEP5"/>
<evidence type="ECO:0000259" key="1">
    <source>
        <dbReference type="Pfam" id="PF06418"/>
    </source>
</evidence>
<dbReference type="InterPro" id="IPR004468">
    <property type="entry name" value="CTP_synthase"/>
</dbReference>
<dbReference type="InterPro" id="IPR027417">
    <property type="entry name" value="P-loop_NTPase"/>
</dbReference>
<dbReference type="EMBL" id="CM003530">
    <property type="protein sequence ID" value="RCV16294.1"/>
    <property type="molecule type" value="Genomic_DNA"/>
</dbReference>
<dbReference type="Gene3D" id="3.40.50.300">
    <property type="entry name" value="P-loop containing nucleotide triphosphate hydrolases"/>
    <property type="match status" value="1"/>
</dbReference>
<dbReference type="STRING" id="4555.A0A368QEP5"/>
<dbReference type="SUPFAM" id="SSF52540">
    <property type="entry name" value="P-loop containing nucleoside triphosphate hydrolases"/>
    <property type="match status" value="1"/>
</dbReference>
<proteinExistence type="predicted"/>
<feature type="domain" description="CTP synthase N-terminal" evidence="1">
    <location>
        <begin position="2"/>
        <end position="226"/>
    </location>
</feature>
<dbReference type="InterPro" id="IPR017456">
    <property type="entry name" value="CTP_synthase_N"/>
</dbReference>
<dbReference type="GO" id="GO:0003883">
    <property type="term" value="F:CTP synthase activity"/>
    <property type="evidence" value="ECO:0007669"/>
    <property type="project" value="InterPro"/>
</dbReference>
<sequence length="229" mass="25055">MKYVVVTGGVLSGLGKGVTASSIGVLLKACGPRVTSIKIDPYLHLDAGTISPSKHGEVFVLDDGGEVDLDLGNYERFLDIQLTRNNNITTGKIVMSVLDKERKGEYLGETVQIANHVTKAIQEWIRREEGPPDVCIIELGGIVGDIESMIFTEALSQFFDNLVVHVSFFPVFSVIISIPSSCLTHIGIFLIQYPHFVLLQKTKPTQHSVRALRGFGLTPDALVCRSFNV</sequence>
<dbReference type="PANTHER" id="PTHR11550">
    <property type="entry name" value="CTP SYNTHASE"/>
    <property type="match status" value="1"/>
</dbReference>
<organism evidence="2">
    <name type="scientific">Setaria italica</name>
    <name type="common">Foxtail millet</name>
    <name type="synonym">Panicum italicum</name>
    <dbReference type="NCBI Taxonomy" id="4555"/>
    <lineage>
        <taxon>Eukaryota</taxon>
        <taxon>Viridiplantae</taxon>
        <taxon>Streptophyta</taxon>
        <taxon>Embryophyta</taxon>
        <taxon>Tracheophyta</taxon>
        <taxon>Spermatophyta</taxon>
        <taxon>Magnoliopsida</taxon>
        <taxon>Liliopsida</taxon>
        <taxon>Poales</taxon>
        <taxon>Poaceae</taxon>
        <taxon>PACMAD clade</taxon>
        <taxon>Panicoideae</taxon>
        <taxon>Panicodae</taxon>
        <taxon>Paniceae</taxon>
        <taxon>Cenchrinae</taxon>
        <taxon>Setaria</taxon>
    </lineage>
</organism>
<accession>A0A368QEP5</accession>